<dbReference type="EMBL" id="JAHDYR010000005">
    <property type="protein sequence ID" value="KAG9396487.1"/>
    <property type="molecule type" value="Genomic_DNA"/>
</dbReference>
<evidence type="ECO:0000313" key="1">
    <source>
        <dbReference type="EMBL" id="KAG9396487.1"/>
    </source>
</evidence>
<dbReference type="AlphaFoldDB" id="A0A8J6E5Y8"/>
<proteinExistence type="predicted"/>
<protein>
    <submittedName>
        <fullName evidence="1">Uncharacterized protein</fullName>
    </submittedName>
</protein>
<keyword evidence="2" id="KW-1185">Reference proteome</keyword>
<organism evidence="1 2">
    <name type="scientific">Carpediemonas membranifera</name>
    <dbReference type="NCBI Taxonomy" id="201153"/>
    <lineage>
        <taxon>Eukaryota</taxon>
        <taxon>Metamonada</taxon>
        <taxon>Carpediemonas-like organisms</taxon>
        <taxon>Carpediemonas</taxon>
    </lineage>
</organism>
<gene>
    <name evidence="1" type="ORF">J8273_1468</name>
</gene>
<evidence type="ECO:0000313" key="2">
    <source>
        <dbReference type="Proteomes" id="UP000717585"/>
    </source>
</evidence>
<accession>A0A8J6E5Y8</accession>
<comment type="caution">
    <text evidence="1">The sequence shown here is derived from an EMBL/GenBank/DDBJ whole genome shotgun (WGS) entry which is preliminary data.</text>
</comment>
<name>A0A8J6E5Y8_9EUKA</name>
<dbReference type="Proteomes" id="UP000717585">
    <property type="component" value="Unassembled WGS sequence"/>
</dbReference>
<sequence>MFLKVLIKIASKCSAALPGEFTLGDQDLKPGASLPEGARHNIADGLIPKGDRQQPTVLKICGTLEHCKATGEAAPTCILMSNRDYRKQSQWKARLYDVDAVILNLGVGGANLDTVAATLHKTLKAASGPRPPKKAYIRAAIAGPFILDMARTIHSYNHTAQQDISFCVRQGYSHTVNIPRLSLLNPRLSSTSTTRAIFFKFDHFGSVPFCRPSGRLVLSNFVSRVKPYKSSLSSHRYSNYWYLVR</sequence>
<reference evidence="1" key="1">
    <citation type="submission" date="2021-05" db="EMBL/GenBank/DDBJ databases">
        <title>A free-living protist that lacks canonical eukaryotic 1 DNA replication and segregation systems.</title>
        <authorList>
            <person name="Salas-Leiva D.E."/>
            <person name="Tromer E.C."/>
            <person name="Curtis B.A."/>
            <person name="Jerlstrom-Hultqvist J."/>
            <person name="Kolisko M."/>
            <person name="Yi Z."/>
            <person name="Salas-Leiva J.S."/>
            <person name="Gallot-Lavallee L."/>
            <person name="Kops G.J.P.L."/>
            <person name="Archibald J.M."/>
            <person name="Simpson A.G.B."/>
            <person name="Roger A.J."/>
        </authorList>
    </citation>
    <scope>NUCLEOTIDE SEQUENCE</scope>
    <source>
        <strain evidence="1">BICM</strain>
    </source>
</reference>